<evidence type="ECO:0000256" key="1">
    <source>
        <dbReference type="SAM" id="MobiDB-lite"/>
    </source>
</evidence>
<keyword evidence="4" id="KW-1185">Reference proteome</keyword>
<keyword evidence="2" id="KW-0812">Transmembrane</keyword>
<reference evidence="3" key="1">
    <citation type="submission" date="2022-06" db="EMBL/GenBank/DDBJ databases">
        <title>Genome sequencing of Brevibacillus sp. BB3-R1.</title>
        <authorList>
            <person name="Heo J."/>
            <person name="Lee D."/>
            <person name="Won M."/>
            <person name="Han B.-H."/>
            <person name="Hong S.-B."/>
            <person name="Kwon S.-W."/>
        </authorList>
    </citation>
    <scope>NUCLEOTIDE SEQUENCE</scope>
    <source>
        <strain evidence="3">BB3-R1</strain>
    </source>
</reference>
<evidence type="ECO:0000256" key="2">
    <source>
        <dbReference type="SAM" id="Phobius"/>
    </source>
</evidence>
<evidence type="ECO:0000313" key="4">
    <source>
        <dbReference type="Proteomes" id="UP001056500"/>
    </source>
</evidence>
<keyword evidence="2" id="KW-0472">Membrane</keyword>
<dbReference type="Proteomes" id="UP001056500">
    <property type="component" value="Chromosome"/>
</dbReference>
<feature type="region of interest" description="Disordered" evidence="1">
    <location>
        <begin position="1"/>
        <end position="27"/>
    </location>
</feature>
<proteinExistence type="predicted"/>
<evidence type="ECO:0000313" key="3">
    <source>
        <dbReference type="EMBL" id="USG64737.1"/>
    </source>
</evidence>
<organism evidence="3 4">
    <name type="scientific">Brevibacillus ruminantium</name>
    <dbReference type="NCBI Taxonomy" id="2950604"/>
    <lineage>
        <taxon>Bacteria</taxon>
        <taxon>Bacillati</taxon>
        <taxon>Bacillota</taxon>
        <taxon>Bacilli</taxon>
        <taxon>Bacillales</taxon>
        <taxon>Paenibacillaceae</taxon>
        <taxon>Brevibacillus</taxon>
    </lineage>
</organism>
<evidence type="ECO:0008006" key="5">
    <source>
        <dbReference type="Google" id="ProtNLM"/>
    </source>
</evidence>
<name>A0ABY4WC35_9BACL</name>
<protein>
    <recommendedName>
        <fullName evidence="5">Amino acid transporter</fullName>
    </recommendedName>
</protein>
<keyword evidence="2" id="KW-1133">Transmembrane helix</keyword>
<feature type="compositionally biased region" description="Basic and acidic residues" evidence="1">
    <location>
        <begin position="1"/>
        <end position="13"/>
    </location>
</feature>
<dbReference type="EMBL" id="CP098755">
    <property type="protein sequence ID" value="USG64737.1"/>
    <property type="molecule type" value="Genomic_DNA"/>
</dbReference>
<accession>A0ABY4WC35</accession>
<dbReference type="RefSeq" id="WP_251871848.1">
    <property type="nucleotide sequence ID" value="NZ_CP098755.1"/>
</dbReference>
<sequence>MHRKRENDWHETQPTKAEVLSPPATHPILEEAQRAEGGAPPKKVELGTMPKWLRGFGYGIFSVFVLLVILLILTSILR</sequence>
<gene>
    <name evidence="3" type="ORF">NDK47_21820</name>
</gene>
<feature type="transmembrane region" description="Helical" evidence="2">
    <location>
        <begin position="56"/>
        <end position="77"/>
    </location>
</feature>